<gene>
    <name evidence="7" type="ORF">SAMN05660472_02619</name>
</gene>
<dbReference type="Proteomes" id="UP000198718">
    <property type="component" value="Unassembled WGS sequence"/>
</dbReference>
<feature type="transmembrane region" description="Helical" evidence="6">
    <location>
        <begin position="274"/>
        <end position="300"/>
    </location>
</feature>
<feature type="transmembrane region" description="Helical" evidence="6">
    <location>
        <begin position="63"/>
        <end position="84"/>
    </location>
</feature>
<dbReference type="STRING" id="393762.SAMN05660472_02619"/>
<evidence type="ECO:0000256" key="4">
    <source>
        <dbReference type="ARBA" id="ARBA00022989"/>
    </source>
</evidence>
<comment type="subcellular location">
    <subcellularLocation>
        <location evidence="1">Cell membrane</location>
        <topology evidence="1">Multi-pass membrane protein</topology>
    </subcellularLocation>
</comment>
<dbReference type="Pfam" id="PF02653">
    <property type="entry name" value="BPD_transp_2"/>
    <property type="match status" value="1"/>
</dbReference>
<dbReference type="RefSeq" id="WP_090554341.1">
    <property type="nucleotide sequence ID" value="NZ_FNFP01000008.1"/>
</dbReference>
<evidence type="ECO:0000256" key="1">
    <source>
        <dbReference type="ARBA" id="ARBA00004651"/>
    </source>
</evidence>
<dbReference type="GO" id="GO:0022857">
    <property type="term" value="F:transmembrane transporter activity"/>
    <property type="evidence" value="ECO:0007669"/>
    <property type="project" value="InterPro"/>
</dbReference>
<dbReference type="OrthoDB" id="45037at2"/>
<evidence type="ECO:0000313" key="7">
    <source>
        <dbReference type="EMBL" id="SDL10474.1"/>
    </source>
</evidence>
<keyword evidence="4 6" id="KW-1133">Transmembrane helix</keyword>
<feature type="transmembrane region" description="Helical" evidence="6">
    <location>
        <begin position="90"/>
        <end position="107"/>
    </location>
</feature>
<feature type="transmembrane region" description="Helical" evidence="6">
    <location>
        <begin position="114"/>
        <end position="138"/>
    </location>
</feature>
<evidence type="ECO:0000256" key="6">
    <source>
        <dbReference type="SAM" id="Phobius"/>
    </source>
</evidence>
<evidence type="ECO:0000256" key="5">
    <source>
        <dbReference type="ARBA" id="ARBA00023136"/>
    </source>
</evidence>
<dbReference type="EMBL" id="FNFP01000008">
    <property type="protein sequence ID" value="SDL10474.1"/>
    <property type="molecule type" value="Genomic_DNA"/>
</dbReference>
<keyword evidence="3 6" id="KW-0812">Transmembrane</keyword>
<evidence type="ECO:0000256" key="3">
    <source>
        <dbReference type="ARBA" id="ARBA00022692"/>
    </source>
</evidence>
<dbReference type="CDD" id="cd06580">
    <property type="entry name" value="TM_PBP1_transp_TpRbsC_like"/>
    <property type="match status" value="1"/>
</dbReference>
<dbReference type="PANTHER" id="PTHR47089">
    <property type="entry name" value="ABC TRANSPORTER, PERMEASE PROTEIN"/>
    <property type="match status" value="1"/>
</dbReference>
<sequence length="365" mass="39297">MKKLFMKKNLEYLVSLFLSIAAALLIGGLIMMANGRSPIVGYSALITGAFGSKYNLATTFAKTVPLILTGLATAVSFRSGIFNIGGEGQLYLGAFAAAYVGFTFTNLPPALGILLAIIAGAIVGGLYALVPALLKVYYQIDEVITTIMLNSVAVLFTDYLVNYPFAASQGKMGGTDMVAEGYRLTRLVRLSTLNTSIFIMGFIALIIYYMMQKTSAGYNFKMVGENATFAKYGGINVKKQMIVAMLISGGLCGIAGVFEVLGSHYRFLQNISPGFAFDGMLVALIVKNNPIGVILMSIFFGALKTGSVAMENTTSIPSELVLVIQSIIILFIAGETGFKRMFKEYKMKKNLQQKAGEKQNARTSI</sequence>
<accession>A0A1G9HCN1</accession>
<keyword evidence="5 6" id="KW-0472">Membrane</keyword>
<proteinExistence type="predicted"/>
<dbReference type="GO" id="GO:0005886">
    <property type="term" value="C:plasma membrane"/>
    <property type="evidence" value="ECO:0007669"/>
    <property type="project" value="UniProtKB-SubCell"/>
</dbReference>
<feature type="transmembrane region" description="Helical" evidence="6">
    <location>
        <begin position="241"/>
        <end position="262"/>
    </location>
</feature>
<evidence type="ECO:0000256" key="2">
    <source>
        <dbReference type="ARBA" id="ARBA00022475"/>
    </source>
</evidence>
<keyword evidence="2" id="KW-1003">Cell membrane</keyword>
<dbReference type="InterPro" id="IPR001851">
    <property type="entry name" value="ABC_transp_permease"/>
</dbReference>
<feature type="transmembrane region" description="Helical" evidence="6">
    <location>
        <begin position="320"/>
        <end position="338"/>
    </location>
</feature>
<organism evidence="7 8">
    <name type="scientific">Natronincola ferrireducens</name>
    <dbReference type="NCBI Taxonomy" id="393762"/>
    <lineage>
        <taxon>Bacteria</taxon>
        <taxon>Bacillati</taxon>
        <taxon>Bacillota</taxon>
        <taxon>Clostridia</taxon>
        <taxon>Peptostreptococcales</taxon>
        <taxon>Natronincolaceae</taxon>
        <taxon>Natronincola</taxon>
    </lineage>
</organism>
<feature type="transmembrane region" description="Helical" evidence="6">
    <location>
        <begin position="144"/>
        <end position="166"/>
    </location>
</feature>
<name>A0A1G9HCN1_9FIRM</name>
<reference evidence="7 8" key="1">
    <citation type="submission" date="2016-10" db="EMBL/GenBank/DDBJ databases">
        <authorList>
            <person name="de Groot N.N."/>
        </authorList>
    </citation>
    <scope>NUCLEOTIDE SEQUENCE [LARGE SCALE GENOMIC DNA]</scope>
    <source>
        <strain evidence="7 8">DSM 18346</strain>
    </source>
</reference>
<feature type="transmembrane region" description="Helical" evidence="6">
    <location>
        <begin position="12"/>
        <end position="33"/>
    </location>
</feature>
<feature type="transmembrane region" description="Helical" evidence="6">
    <location>
        <begin position="187"/>
        <end position="211"/>
    </location>
</feature>
<protein>
    <submittedName>
        <fullName evidence="7">Nucleoside ABC transporter membrane protein</fullName>
    </submittedName>
</protein>
<keyword evidence="8" id="KW-1185">Reference proteome</keyword>
<dbReference type="PANTHER" id="PTHR47089:SF1">
    <property type="entry name" value="GUANOSINE ABC TRANSPORTER PERMEASE PROTEIN NUPP"/>
    <property type="match status" value="1"/>
</dbReference>
<evidence type="ECO:0000313" key="8">
    <source>
        <dbReference type="Proteomes" id="UP000198718"/>
    </source>
</evidence>
<dbReference type="AlphaFoldDB" id="A0A1G9HCN1"/>